<proteinExistence type="predicted"/>
<comment type="caution">
    <text evidence="1">The sequence shown here is derived from an EMBL/GenBank/DDBJ whole genome shotgun (WGS) entry which is preliminary data.</text>
</comment>
<dbReference type="EMBL" id="SPNV01000340">
    <property type="protein sequence ID" value="KAF5856177.1"/>
    <property type="molecule type" value="Genomic_DNA"/>
</dbReference>
<reference evidence="1 2" key="1">
    <citation type="submission" date="2019-04" db="EMBL/GenBank/DDBJ databases">
        <title>Aspergillus burnettii sp. nov., novel species from soil in southeast Queensland.</title>
        <authorList>
            <person name="Gilchrist C.L.M."/>
            <person name="Pitt J.I."/>
            <person name="Lange L."/>
            <person name="Lacey H.J."/>
            <person name="Vuong D."/>
            <person name="Midgley D.J."/>
            <person name="Greenfield P."/>
            <person name="Bradbury M."/>
            <person name="Lacey E."/>
            <person name="Busk P.K."/>
            <person name="Pilgaard B."/>
            <person name="Chooi Y.H."/>
            <person name="Piggott A.M."/>
        </authorList>
    </citation>
    <scope>NUCLEOTIDE SEQUENCE [LARGE SCALE GENOMIC DNA]</scope>
    <source>
        <strain evidence="1 2">FRR 5400</strain>
    </source>
</reference>
<dbReference type="Proteomes" id="UP000541154">
    <property type="component" value="Unassembled WGS sequence"/>
</dbReference>
<evidence type="ECO:0000313" key="1">
    <source>
        <dbReference type="EMBL" id="KAF5856177.1"/>
    </source>
</evidence>
<protein>
    <submittedName>
        <fullName evidence="1">Uncharacterized protein</fullName>
    </submittedName>
</protein>
<dbReference type="PANTHER" id="PTHR47843">
    <property type="entry name" value="BTB DOMAIN-CONTAINING PROTEIN-RELATED"/>
    <property type="match status" value="1"/>
</dbReference>
<accession>A0A8H5ZUZ4</accession>
<sequence length="170" mass="19709">MLDYLYQEDYDDYELAIELQAQGYLVYANTASQECEVLQMMACVDGHNGPTSPARNNKRTKAYANAMMYVTAAKYTIRGLEDLAEKKLVSNLIHEWKDADFIQLIEYVYGPHTPTNPKLQVVVATSATRHISTLQEFQPFHRVLKEFPHFMYIFSSQMMERVVQLEKELL</sequence>
<dbReference type="PANTHER" id="PTHR47843:SF5">
    <property type="entry name" value="BTB_POZ DOMAIN PROTEIN"/>
    <property type="match status" value="1"/>
</dbReference>
<keyword evidence="2" id="KW-1185">Reference proteome</keyword>
<organism evidence="1 2">
    <name type="scientific">Petromyces alliaceus</name>
    <name type="common">Aspergillus alliaceus</name>
    <dbReference type="NCBI Taxonomy" id="209559"/>
    <lineage>
        <taxon>Eukaryota</taxon>
        <taxon>Fungi</taxon>
        <taxon>Dikarya</taxon>
        <taxon>Ascomycota</taxon>
        <taxon>Pezizomycotina</taxon>
        <taxon>Eurotiomycetes</taxon>
        <taxon>Eurotiomycetidae</taxon>
        <taxon>Eurotiales</taxon>
        <taxon>Aspergillaceae</taxon>
        <taxon>Aspergillus</taxon>
        <taxon>Aspergillus subgen. Circumdati</taxon>
    </lineage>
</organism>
<dbReference type="AlphaFoldDB" id="A0A8H5ZUZ4"/>
<gene>
    <name evidence="1" type="ORF">ETB97_007787</name>
</gene>
<evidence type="ECO:0000313" key="2">
    <source>
        <dbReference type="Proteomes" id="UP000541154"/>
    </source>
</evidence>
<name>A0A8H5ZUZ4_PETAA</name>